<name>A0A445AFH8_ARAHY</name>
<keyword evidence="6" id="KW-0539">Nucleus</keyword>
<evidence type="ECO:0000256" key="3">
    <source>
        <dbReference type="ARBA" id="ARBA00022771"/>
    </source>
</evidence>
<evidence type="ECO:0000256" key="2">
    <source>
        <dbReference type="ARBA" id="ARBA00022723"/>
    </source>
</evidence>
<dbReference type="AlphaFoldDB" id="A0A445AFH8"/>
<evidence type="ECO:0000256" key="6">
    <source>
        <dbReference type="RuleBase" id="RU367018"/>
    </source>
</evidence>
<dbReference type="GO" id="GO:0008270">
    <property type="term" value="F:zinc ion binding"/>
    <property type="evidence" value="ECO:0007669"/>
    <property type="project" value="UniProtKB-UniRule"/>
</dbReference>
<comment type="function">
    <text evidence="6">Putative transcription activator involved in regulating light control of development.</text>
</comment>
<organism evidence="8 9">
    <name type="scientific">Arachis hypogaea</name>
    <name type="common">Peanut</name>
    <dbReference type="NCBI Taxonomy" id="3818"/>
    <lineage>
        <taxon>Eukaryota</taxon>
        <taxon>Viridiplantae</taxon>
        <taxon>Streptophyta</taxon>
        <taxon>Embryophyta</taxon>
        <taxon>Tracheophyta</taxon>
        <taxon>Spermatophyta</taxon>
        <taxon>Magnoliopsida</taxon>
        <taxon>eudicotyledons</taxon>
        <taxon>Gunneridae</taxon>
        <taxon>Pentapetalae</taxon>
        <taxon>rosids</taxon>
        <taxon>fabids</taxon>
        <taxon>Fabales</taxon>
        <taxon>Fabaceae</taxon>
        <taxon>Papilionoideae</taxon>
        <taxon>50 kb inversion clade</taxon>
        <taxon>dalbergioids sensu lato</taxon>
        <taxon>Dalbergieae</taxon>
        <taxon>Pterocarpus clade</taxon>
        <taxon>Arachis</taxon>
    </lineage>
</organism>
<gene>
    <name evidence="8" type="ORF">Ahy_B02g058838</name>
</gene>
<accession>A0A445AFH8</accession>
<evidence type="ECO:0000313" key="8">
    <source>
        <dbReference type="EMBL" id="RYR25187.1"/>
    </source>
</evidence>
<keyword evidence="2 6" id="KW-0479">Metal-binding</keyword>
<feature type="domain" description="SWIM-type" evidence="7">
    <location>
        <begin position="167"/>
        <end position="215"/>
    </location>
</feature>
<dbReference type="Pfam" id="PF03101">
    <property type="entry name" value="FAR1"/>
    <property type="match status" value="1"/>
</dbReference>
<dbReference type="PROSITE" id="PS50966">
    <property type="entry name" value="ZF_SWIM"/>
    <property type="match status" value="1"/>
</dbReference>
<evidence type="ECO:0000256" key="1">
    <source>
        <dbReference type="ARBA" id="ARBA00005889"/>
    </source>
</evidence>
<keyword evidence="9" id="KW-1185">Reference proteome</keyword>
<reference evidence="8 9" key="1">
    <citation type="submission" date="2019-01" db="EMBL/GenBank/DDBJ databases">
        <title>Sequencing of cultivated peanut Arachis hypogaea provides insights into genome evolution and oil improvement.</title>
        <authorList>
            <person name="Chen X."/>
        </authorList>
    </citation>
    <scope>NUCLEOTIDE SEQUENCE [LARGE SCALE GENOMIC DNA]</scope>
    <source>
        <strain evidence="9">cv. Fuhuasheng</strain>
        <tissue evidence="8">Leaves</tissue>
    </source>
</reference>
<dbReference type="InterPro" id="IPR004330">
    <property type="entry name" value="FAR1_DNA_bnd_dom"/>
</dbReference>
<dbReference type="Proteomes" id="UP000289738">
    <property type="component" value="Chromosome B02"/>
</dbReference>
<sequence length="256" mass="29890">MNDFAVRKNKIQRNVKNEVTQQEFVCFRQGSRDIRFVNDGLRQNREPKAETRCGCEAEMRVHVHSESGRWIILYFQEVYNHKFLEDRLTCMLSGHRKMDVVIVKQMNMMLKVGIIRLLCTLSPLHDLEMSASNKLTKEIFFLFSPMLFRTCTLKVQTHALSQTCDIYTLSRSINTRKEWQVGRYCDNNIFKCSCLRMESLGIPCDHIIAVLIHVQLSDTPDSLVLDRWSKNARSKVRAFVEKAPFCWDSTITLDAE</sequence>
<protein>
    <recommendedName>
        <fullName evidence="6">Protein FAR1-RELATED SEQUENCE</fullName>
    </recommendedName>
</protein>
<dbReference type="GO" id="GO:0005634">
    <property type="term" value="C:nucleus"/>
    <property type="evidence" value="ECO:0007669"/>
    <property type="project" value="UniProtKB-SubCell"/>
</dbReference>
<comment type="subcellular location">
    <subcellularLocation>
        <location evidence="6">Nucleus</location>
    </subcellularLocation>
</comment>
<dbReference type="SMART" id="SM00575">
    <property type="entry name" value="ZnF_PMZ"/>
    <property type="match status" value="1"/>
</dbReference>
<dbReference type="GO" id="GO:0006355">
    <property type="term" value="P:regulation of DNA-templated transcription"/>
    <property type="evidence" value="ECO:0007669"/>
    <property type="project" value="UniProtKB-UniRule"/>
</dbReference>
<dbReference type="InterPro" id="IPR007527">
    <property type="entry name" value="Znf_SWIM"/>
</dbReference>
<dbReference type="PANTHER" id="PTHR31669">
    <property type="entry name" value="PROTEIN FAR1-RELATED SEQUENCE 10-RELATED"/>
    <property type="match status" value="1"/>
</dbReference>
<keyword evidence="3 5" id="KW-0863">Zinc-finger</keyword>
<dbReference type="InterPro" id="IPR006564">
    <property type="entry name" value="Znf_PMZ"/>
</dbReference>
<evidence type="ECO:0000256" key="5">
    <source>
        <dbReference type="PROSITE-ProRule" id="PRU00325"/>
    </source>
</evidence>
<evidence type="ECO:0000256" key="4">
    <source>
        <dbReference type="ARBA" id="ARBA00022833"/>
    </source>
</evidence>
<dbReference type="PANTHER" id="PTHR31669:SF292">
    <property type="entry name" value="OS02G0262500 PROTEIN"/>
    <property type="match status" value="1"/>
</dbReference>
<dbReference type="EMBL" id="SDMP01000012">
    <property type="protein sequence ID" value="RYR25187.1"/>
    <property type="molecule type" value="Genomic_DNA"/>
</dbReference>
<evidence type="ECO:0000313" key="9">
    <source>
        <dbReference type="Proteomes" id="UP000289738"/>
    </source>
</evidence>
<keyword evidence="4 6" id="KW-0862">Zinc</keyword>
<dbReference type="Pfam" id="PF04434">
    <property type="entry name" value="SWIM"/>
    <property type="match status" value="1"/>
</dbReference>
<comment type="similarity">
    <text evidence="1 6">Belongs to the FHY3/FAR1 family.</text>
</comment>
<dbReference type="InterPro" id="IPR031052">
    <property type="entry name" value="FHY3/FAR1"/>
</dbReference>
<evidence type="ECO:0000259" key="7">
    <source>
        <dbReference type="PROSITE" id="PS50966"/>
    </source>
</evidence>
<comment type="caution">
    <text evidence="8">The sequence shown here is derived from an EMBL/GenBank/DDBJ whole genome shotgun (WGS) entry which is preliminary data.</text>
</comment>
<proteinExistence type="inferred from homology"/>